<evidence type="ECO:0000256" key="1">
    <source>
        <dbReference type="ARBA" id="ARBA00022679"/>
    </source>
</evidence>
<proteinExistence type="predicted"/>
<dbReference type="Pfam" id="PF00583">
    <property type="entry name" value="Acetyltransf_1"/>
    <property type="match status" value="1"/>
</dbReference>
<dbReference type="PANTHER" id="PTHR43420">
    <property type="entry name" value="ACETYLTRANSFERASE"/>
    <property type="match status" value="1"/>
</dbReference>
<dbReference type="InterPro" id="IPR050680">
    <property type="entry name" value="YpeA/RimI_acetyltransf"/>
</dbReference>
<feature type="signal peptide" evidence="3">
    <location>
        <begin position="1"/>
        <end position="23"/>
    </location>
</feature>
<dbReference type="PROSITE" id="PS51186">
    <property type="entry name" value="GNAT"/>
    <property type="match status" value="1"/>
</dbReference>
<protein>
    <recommendedName>
        <fullName evidence="4">N-acetyltransferase domain-containing protein</fullName>
    </recommendedName>
</protein>
<dbReference type="PANTHER" id="PTHR43420:SF47">
    <property type="entry name" value="N-ACETYLTRANSFERASE DOMAIN-CONTAINING PROTEIN"/>
    <property type="match status" value="1"/>
</dbReference>
<keyword evidence="1" id="KW-0808">Transferase</keyword>
<dbReference type="AlphaFoldDB" id="A0A7S2U8Q3"/>
<gene>
    <name evidence="5" type="ORF">ASEP1449_LOCUS2594</name>
</gene>
<feature type="chain" id="PRO_5030889919" description="N-acetyltransferase domain-containing protein" evidence="3">
    <location>
        <begin position="24"/>
        <end position="301"/>
    </location>
</feature>
<dbReference type="InterPro" id="IPR016181">
    <property type="entry name" value="Acyl_CoA_acyltransferase"/>
</dbReference>
<name>A0A7S2U8Q3_9STRA</name>
<evidence type="ECO:0000256" key="2">
    <source>
        <dbReference type="ARBA" id="ARBA00023315"/>
    </source>
</evidence>
<keyword evidence="2" id="KW-0012">Acyltransferase</keyword>
<sequence length="301" mass="33782">MSASVSALCWIVILLLRSLSILAFQSPPSAFYNPITGPSVKNRDGNTVGGTYPGYFQNSLLRETLRGGIEDDSSFMTIERVSSRERALDVRVFRGWSVTAEEYMQQQQQQCQNGNRESTRRSGLTHSEAVKELTKSYNDEGVDTAILGDEPLVNFVAIYHHGDDNNIMQTTREGDDSLAFMRRTNGVVGTVDCQVKHHDILSPTATPESIQQFLSKSNLPWPHLYTKNLHVDSRMRRRGIALALVRANSAYARERGMQNMILTVDPNNETGAIQLYEREGFRFMGGTDEGVMIYPLLPDKK</sequence>
<dbReference type="CDD" id="cd04301">
    <property type="entry name" value="NAT_SF"/>
    <property type="match status" value="1"/>
</dbReference>
<dbReference type="InterPro" id="IPR000182">
    <property type="entry name" value="GNAT_dom"/>
</dbReference>
<organism evidence="5">
    <name type="scientific">Attheya septentrionalis</name>
    <dbReference type="NCBI Taxonomy" id="420275"/>
    <lineage>
        <taxon>Eukaryota</taxon>
        <taxon>Sar</taxon>
        <taxon>Stramenopiles</taxon>
        <taxon>Ochrophyta</taxon>
        <taxon>Bacillariophyta</taxon>
        <taxon>Coscinodiscophyceae</taxon>
        <taxon>Chaetocerotophycidae</taxon>
        <taxon>Chaetocerotales</taxon>
        <taxon>Attheyaceae</taxon>
        <taxon>Attheya</taxon>
    </lineage>
</organism>
<evidence type="ECO:0000313" key="5">
    <source>
        <dbReference type="EMBL" id="CAD9810770.1"/>
    </source>
</evidence>
<evidence type="ECO:0000259" key="4">
    <source>
        <dbReference type="PROSITE" id="PS51186"/>
    </source>
</evidence>
<accession>A0A7S2U8Q3</accession>
<dbReference type="EMBL" id="HBHQ01003915">
    <property type="protein sequence ID" value="CAD9810770.1"/>
    <property type="molecule type" value="Transcribed_RNA"/>
</dbReference>
<feature type="domain" description="N-acetyltransferase" evidence="4">
    <location>
        <begin position="117"/>
        <end position="301"/>
    </location>
</feature>
<dbReference type="Gene3D" id="3.40.630.30">
    <property type="match status" value="1"/>
</dbReference>
<keyword evidence="3" id="KW-0732">Signal</keyword>
<reference evidence="5" key="1">
    <citation type="submission" date="2021-01" db="EMBL/GenBank/DDBJ databases">
        <authorList>
            <person name="Corre E."/>
            <person name="Pelletier E."/>
            <person name="Niang G."/>
            <person name="Scheremetjew M."/>
            <person name="Finn R."/>
            <person name="Kale V."/>
            <person name="Holt S."/>
            <person name="Cochrane G."/>
            <person name="Meng A."/>
            <person name="Brown T."/>
            <person name="Cohen L."/>
        </authorList>
    </citation>
    <scope>NUCLEOTIDE SEQUENCE</scope>
    <source>
        <strain evidence="5">CCMP2084</strain>
    </source>
</reference>
<dbReference type="GO" id="GO:0016747">
    <property type="term" value="F:acyltransferase activity, transferring groups other than amino-acyl groups"/>
    <property type="evidence" value="ECO:0007669"/>
    <property type="project" value="InterPro"/>
</dbReference>
<dbReference type="SUPFAM" id="SSF55729">
    <property type="entry name" value="Acyl-CoA N-acyltransferases (Nat)"/>
    <property type="match status" value="1"/>
</dbReference>
<evidence type="ECO:0000256" key="3">
    <source>
        <dbReference type="SAM" id="SignalP"/>
    </source>
</evidence>